<protein>
    <submittedName>
        <fullName evidence="1 2">Uncharacterized protein</fullName>
    </submittedName>
</protein>
<dbReference type="KEGG" id="gtt:GUITHDRAFT_165408"/>
<dbReference type="RefSeq" id="XP_005824641.1">
    <property type="nucleotide sequence ID" value="XM_005824584.1"/>
</dbReference>
<evidence type="ECO:0000313" key="3">
    <source>
        <dbReference type="Proteomes" id="UP000011087"/>
    </source>
</evidence>
<evidence type="ECO:0000313" key="1">
    <source>
        <dbReference type="EMBL" id="EKX37661.1"/>
    </source>
</evidence>
<dbReference type="AlphaFoldDB" id="L1IN01"/>
<keyword evidence="3" id="KW-1185">Reference proteome</keyword>
<organism evidence="1">
    <name type="scientific">Guillardia theta (strain CCMP2712)</name>
    <name type="common">Cryptophyte</name>
    <dbReference type="NCBI Taxonomy" id="905079"/>
    <lineage>
        <taxon>Eukaryota</taxon>
        <taxon>Cryptophyceae</taxon>
        <taxon>Pyrenomonadales</taxon>
        <taxon>Geminigeraceae</taxon>
        <taxon>Guillardia</taxon>
    </lineage>
</organism>
<reference evidence="2" key="3">
    <citation type="submission" date="2015-06" db="UniProtKB">
        <authorList>
            <consortium name="EnsemblProtists"/>
        </authorList>
    </citation>
    <scope>IDENTIFICATION</scope>
</reference>
<dbReference type="HOGENOM" id="CLU_1922619_0_0_1"/>
<dbReference type="PaxDb" id="55529-EKX37661"/>
<dbReference type="EnsemblProtists" id="EKX37661">
    <property type="protein sequence ID" value="EKX37661"/>
    <property type="gene ID" value="GUITHDRAFT_165408"/>
</dbReference>
<dbReference type="EMBL" id="JH993056">
    <property type="protein sequence ID" value="EKX37661.1"/>
    <property type="molecule type" value="Genomic_DNA"/>
</dbReference>
<name>L1IN01_GUITC</name>
<sequence>MVQLLPRSSSQEALQDLLAVTHPPWLSSHCSLKPSRSLPALADLSLSSSDDLDPSHPSLAPPVWPAHSVPRLLGGIRPAAARHPIMPVKKSERRLLQSSLEEEGSWTLVKVPDMNQDVRRVYNAYMSRAIEQ</sequence>
<gene>
    <name evidence="1" type="ORF">GUITHDRAFT_165408</name>
</gene>
<reference evidence="3" key="2">
    <citation type="submission" date="2012-11" db="EMBL/GenBank/DDBJ databases">
        <authorList>
            <person name="Kuo A."/>
            <person name="Curtis B.A."/>
            <person name="Tanifuji G."/>
            <person name="Burki F."/>
            <person name="Gruber A."/>
            <person name="Irimia M."/>
            <person name="Maruyama S."/>
            <person name="Arias M.C."/>
            <person name="Ball S.G."/>
            <person name="Gile G.H."/>
            <person name="Hirakawa Y."/>
            <person name="Hopkins J.F."/>
            <person name="Rensing S.A."/>
            <person name="Schmutz J."/>
            <person name="Symeonidi A."/>
            <person name="Elias M."/>
            <person name="Eveleigh R.J."/>
            <person name="Herman E.K."/>
            <person name="Klute M.J."/>
            <person name="Nakayama T."/>
            <person name="Obornik M."/>
            <person name="Reyes-Prieto A."/>
            <person name="Armbrust E.V."/>
            <person name="Aves S.J."/>
            <person name="Beiko R.G."/>
            <person name="Coutinho P."/>
            <person name="Dacks J.B."/>
            <person name="Durnford D.G."/>
            <person name="Fast N.M."/>
            <person name="Green B.R."/>
            <person name="Grisdale C."/>
            <person name="Hempe F."/>
            <person name="Henrissat B."/>
            <person name="Hoppner M.P."/>
            <person name="Ishida K.-I."/>
            <person name="Kim E."/>
            <person name="Koreny L."/>
            <person name="Kroth P.G."/>
            <person name="Liu Y."/>
            <person name="Malik S.-B."/>
            <person name="Maier U.G."/>
            <person name="McRose D."/>
            <person name="Mock T."/>
            <person name="Neilson J.A."/>
            <person name="Onodera N.T."/>
            <person name="Poole A.M."/>
            <person name="Pritham E.J."/>
            <person name="Richards T.A."/>
            <person name="Rocap G."/>
            <person name="Roy S.W."/>
            <person name="Sarai C."/>
            <person name="Schaack S."/>
            <person name="Shirato S."/>
            <person name="Slamovits C.H."/>
            <person name="Spencer D.F."/>
            <person name="Suzuki S."/>
            <person name="Worden A.Z."/>
            <person name="Zauner S."/>
            <person name="Barry K."/>
            <person name="Bell C."/>
            <person name="Bharti A.K."/>
            <person name="Crow J.A."/>
            <person name="Grimwood J."/>
            <person name="Kramer R."/>
            <person name="Lindquist E."/>
            <person name="Lucas S."/>
            <person name="Salamov A."/>
            <person name="McFadden G.I."/>
            <person name="Lane C.E."/>
            <person name="Keeling P.J."/>
            <person name="Gray M.W."/>
            <person name="Grigoriev I.V."/>
            <person name="Archibald J.M."/>
        </authorList>
    </citation>
    <scope>NUCLEOTIDE SEQUENCE</scope>
    <source>
        <strain evidence="3">CCMP2712</strain>
    </source>
</reference>
<dbReference type="Proteomes" id="UP000011087">
    <property type="component" value="Unassembled WGS sequence"/>
</dbReference>
<evidence type="ECO:0000313" key="2">
    <source>
        <dbReference type="EnsemblProtists" id="EKX37661"/>
    </source>
</evidence>
<reference evidence="1 3" key="1">
    <citation type="journal article" date="2012" name="Nature">
        <title>Algal genomes reveal evolutionary mosaicism and the fate of nucleomorphs.</title>
        <authorList>
            <consortium name="DOE Joint Genome Institute"/>
            <person name="Curtis B.A."/>
            <person name="Tanifuji G."/>
            <person name="Burki F."/>
            <person name="Gruber A."/>
            <person name="Irimia M."/>
            <person name="Maruyama S."/>
            <person name="Arias M.C."/>
            <person name="Ball S.G."/>
            <person name="Gile G.H."/>
            <person name="Hirakawa Y."/>
            <person name="Hopkins J.F."/>
            <person name="Kuo A."/>
            <person name="Rensing S.A."/>
            <person name="Schmutz J."/>
            <person name="Symeonidi A."/>
            <person name="Elias M."/>
            <person name="Eveleigh R.J."/>
            <person name="Herman E.K."/>
            <person name="Klute M.J."/>
            <person name="Nakayama T."/>
            <person name="Obornik M."/>
            <person name="Reyes-Prieto A."/>
            <person name="Armbrust E.V."/>
            <person name="Aves S.J."/>
            <person name="Beiko R.G."/>
            <person name="Coutinho P."/>
            <person name="Dacks J.B."/>
            <person name="Durnford D.G."/>
            <person name="Fast N.M."/>
            <person name="Green B.R."/>
            <person name="Grisdale C.J."/>
            <person name="Hempel F."/>
            <person name="Henrissat B."/>
            <person name="Hoppner M.P."/>
            <person name="Ishida K."/>
            <person name="Kim E."/>
            <person name="Koreny L."/>
            <person name="Kroth P.G."/>
            <person name="Liu Y."/>
            <person name="Malik S.B."/>
            <person name="Maier U.G."/>
            <person name="McRose D."/>
            <person name="Mock T."/>
            <person name="Neilson J.A."/>
            <person name="Onodera N.T."/>
            <person name="Poole A.M."/>
            <person name="Pritham E.J."/>
            <person name="Richards T.A."/>
            <person name="Rocap G."/>
            <person name="Roy S.W."/>
            <person name="Sarai C."/>
            <person name="Schaack S."/>
            <person name="Shirato S."/>
            <person name="Slamovits C.H."/>
            <person name="Spencer D.F."/>
            <person name="Suzuki S."/>
            <person name="Worden A.Z."/>
            <person name="Zauner S."/>
            <person name="Barry K."/>
            <person name="Bell C."/>
            <person name="Bharti A.K."/>
            <person name="Crow J.A."/>
            <person name="Grimwood J."/>
            <person name="Kramer R."/>
            <person name="Lindquist E."/>
            <person name="Lucas S."/>
            <person name="Salamov A."/>
            <person name="McFadden G.I."/>
            <person name="Lane C.E."/>
            <person name="Keeling P.J."/>
            <person name="Gray M.W."/>
            <person name="Grigoriev I.V."/>
            <person name="Archibald J.M."/>
        </authorList>
    </citation>
    <scope>NUCLEOTIDE SEQUENCE</scope>
    <source>
        <strain evidence="1 3">CCMP2712</strain>
    </source>
</reference>
<accession>L1IN01</accession>
<proteinExistence type="predicted"/>
<dbReference type="GeneID" id="17294467"/>